<keyword evidence="2 5" id="KW-0853">WD repeat</keyword>
<feature type="region of interest" description="Disordered" evidence="6">
    <location>
        <begin position="1224"/>
        <end position="1328"/>
    </location>
</feature>
<feature type="domain" description="U3 small nucleolar RNA-associated protein 13 C-terminal" evidence="7">
    <location>
        <begin position="893"/>
        <end position="941"/>
    </location>
</feature>
<feature type="compositionally biased region" description="Basic residues" evidence="6">
    <location>
        <begin position="1226"/>
        <end position="1237"/>
    </location>
</feature>
<dbReference type="SMART" id="SM00320">
    <property type="entry name" value="WD40"/>
    <property type="match status" value="7"/>
</dbReference>
<evidence type="ECO:0000256" key="2">
    <source>
        <dbReference type="ARBA" id="ARBA00022574"/>
    </source>
</evidence>
<dbReference type="GO" id="GO:0000480">
    <property type="term" value="P:endonucleolytic cleavage in 5'-ETS of tricistronic rRNA transcript (SSU-rRNA, 5.8S rRNA, LSU-rRNA)"/>
    <property type="evidence" value="ECO:0007669"/>
    <property type="project" value="TreeGrafter"/>
</dbReference>
<proteinExistence type="predicted"/>
<feature type="compositionally biased region" description="Basic and acidic residues" evidence="6">
    <location>
        <begin position="1251"/>
        <end position="1263"/>
    </location>
</feature>
<evidence type="ECO:0000259" key="7">
    <source>
        <dbReference type="Pfam" id="PF08625"/>
    </source>
</evidence>
<feature type="repeat" description="WD" evidence="5">
    <location>
        <begin position="590"/>
        <end position="631"/>
    </location>
</feature>
<feature type="repeat" description="WD" evidence="5">
    <location>
        <begin position="656"/>
        <end position="697"/>
    </location>
</feature>
<keyword evidence="3" id="KW-0677">Repeat</keyword>
<feature type="repeat" description="WD" evidence="5">
    <location>
        <begin position="266"/>
        <end position="307"/>
    </location>
</feature>
<gene>
    <name evidence="8" type="ORF">JKP88DRAFT_267609</name>
</gene>
<keyword evidence="9" id="KW-1185">Reference proteome</keyword>
<dbReference type="OrthoDB" id="5414888at2759"/>
<dbReference type="Gene3D" id="2.130.10.10">
    <property type="entry name" value="YVTN repeat-like/Quinoprotein amine dehydrogenase"/>
    <property type="match status" value="3"/>
</dbReference>
<evidence type="ECO:0000256" key="4">
    <source>
        <dbReference type="ARBA" id="ARBA00023242"/>
    </source>
</evidence>
<dbReference type="EMBL" id="JAFCMP010000071">
    <property type="protein sequence ID" value="KAG5188335.1"/>
    <property type="molecule type" value="Genomic_DNA"/>
</dbReference>
<dbReference type="InterPro" id="IPR013934">
    <property type="entry name" value="Utp13_C"/>
</dbReference>
<dbReference type="GO" id="GO:0000472">
    <property type="term" value="P:endonucleolytic cleavage to generate mature 5'-end of SSU-rRNA from (SSU-rRNA, 5.8S rRNA, LSU-rRNA)"/>
    <property type="evidence" value="ECO:0007669"/>
    <property type="project" value="TreeGrafter"/>
</dbReference>
<dbReference type="Pfam" id="PF08625">
    <property type="entry name" value="Utp13"/>
    <property type="match status" value="2"/>
</dbReference>
<feature type="compositionally biased region" description="Basic residues" evidence="6">
    <location>
        <begin position="1279"/>
        <end position="1288"/>
    </location>
</feature>
<dbReference type="PROSITE" id="PS50082">
    <property type="entry name" value="WD_REPEATS_2"/>
    <property type="match status" value="5"/>
</dbReference>
<feature type="compositionally biased region" description="Polar residues" evidence="6">
    <location>
        <begin position="1142"/>
        <end position="1152"/>
    </location>
</feature>
<dbReference type="Pfam" id="PF00400">
    <property type="entry name" value="WD40"/>
    <property type="match status" value="6"/>
</dbReference>
<accession>A0A836CIZ1</accession>
<dbReference type="PROSITE" id="PS00678">
    <property type="entry name" value="WD_REPEATS_1"/>
    <property type="match status" value="2"/>
</dbReference>
<protein>
    <recommendedName>
        <fullName evidence="7">U3 small nucleolar RNA-associated protein 13 C-terminal domain-containing protein</fullName>
    </recommendedName>
</protein>
<feature type="repeat" description="WD" evidence="5">
    <location>
        <begin position="222"/>
        <end position="265"/>
    </location>
</feature>
<dbReference type="GO" id="GO:0032040">
    <property type="term" value="C:small-subunit processome"/>
    <property type="evidence" value="ECO:0007669"/>
    <property type="project" value="InterPro"/>
</dbReference>
<dbReference type="Proteomes" id="UP000664859">
    <property type="component" value="Unassembled WGS sequence"/>
</dbReference>
<dbReference type="InterPro" id="IPR015943">
    <property type="entry name" value="WD40/YVTN_repeat-like_dom_sf"/>
</dbReference>
<feature type="compositionally biased region" description="Low complexity" evidence="6">
    <location>
        <begin position="1542"/>
        <end position="1559"/>
    </location>
</feature>
<dbReference type="PRINTS" id="PR00320">
    <property type="entry name" value="GPROTEINBRPT"/>
</dbReference>
<evidence type="ECO:0000313" key="9">
    <source>
        <dbReference type="Proteomes" id="UP000664859"/>
    </source>
</evidence>
<feature type="domain" description="U3 small nucleolar RNA-associated protein 13 C-terminal" evidence="7">
    <location>
        <begin position="979"/>
        <end position="1088"/>
    </location>
</feature>
<evidence type="ECO:0000313" key="8">
    <source>
        <dbReference type="EMBL" id="KAG5188335.1"/>
    </source>
</evidence>
<evidence type="ECO:0000256" key="5">
    <source>
        <dbReference type="PROSITE-ProRule" id="PRU00221"/>
    </source>
</evidence>
<keyword evidence="4" id="KW-0539">Nucleus</keyword>
<dbReference type="CDD" id="cd00200">
    <property type="entry name" value="WD40"/>
    <property type="match status" value="1"/>
</dbReference>
<sequence>MPSLENVCPPISAGQHHMLNFMTLASTFCRTLQVSRRHAGAYSGGCVKLSSDGETLACLFGGDVSFLEIESGQVKRTLLKGAITGLEADEEEEEAEGREELVCFALHPNGAEIVTASRNLLLRRVPLPMHWNIGDAKCKRAIRAHEQVVLSMEYESCQRAPCTATSQTLPCCAGVRCAALALCVLPGARTGLSSAYFTLRLNVVCLLSQVWDIEKGYCTHNFMGHTGIVSTVAFHPDPHRLLLASASEDCTVRLWDLTGQSCAAVLGDHMSVPRGLAFTPDGWTLVTAGRDQVLNIWNLRTFKLLSTVPVFEPIEAAVALTDDSLEAPAVDDEASKSALKGESSEGVDAAIQCKCILQLQPPKTPHLKKLASGAEPKPPGYTALLPRAGKGRHELVAVTDDHNFRILQTDQKLRTAKLIVGYNDEIIDIKSIPSPGQESCERRIAVATNSPQIRIFDVDTFSATLLDGHADVVLALDVSPDGKYLSSVSKDQAGMVWPLSAGMLEGTAAPPGPLLVLRGHTDAVGAVCMSRKVGPYSAKSGAFVITGSSDKTLKRYELDGLELARLSISSSSDGDGGAAELPVKRARHSVVAHEKDINAVAVAPNDAMVATASQDKTAKLWRATDLSPVDKCVATCSGDRTVRLWSVSDFTCLKTFQGHTAGVLNCEFVSGGAQLLSGGADGLVKLWTIRTSECEGTFDRHNDRAWAMALIKKTHNKSDGDTAVDNSTASRAGIGGALATVNGDVELITGGADRVLTCIERCFSWCDCTTATDMLALCCCASASSTCGGMSRLSSSKKQFRRQRHYHRKLTGLQYFYYRLSGSCCARSAEAISYRCLHFGNGNAWPKQGLGASLVCPKAHTVGQSGRGGSQGLHTQTNDLHRCFLMQEDLLKEQSLANSLRERNFKRAAALAFELKRPNRLWAVIKDMLAEAEKTAYEAATELCTHFEVYVAGAQENPMLSNACPYFYVRVLKQQLQVSSLPMQELESDELSDAGRESMDALVNHWDEEQIKTCLSYCRDWNTNAKTAAVAQAVITALLRCIGLERLSQVETCSEVLEALLPYSERHYQRLDRLLQSTYLVDYTLAGMRMLLADGQADTAAGDSSSDDEDFHTTAVVHGRVVFNVVPTVGVGANGGAGTAAMDTSDSDATSVEHTDDMDDAASQGDDTASRGEPHASSNGGAGNPHARKETTAASAMQHEQATDGGVGDSIDDVAGGVILAAATAKKPKKKGGKSAAKHAISSGEPEAEDSGEHVTPRQKRQDAPAADQEEEHSTSRRPSARKTPKRSRSVDARDSAHSGTDVDGHVVAPATSSTTAKKSKKRRAVVDADSNISDAGAVRVSKRSNKGELAVMKAAFHPAHGHLVDQFANSLTVPDHLCNMPGDVTFASGMDTRIDQNANLNLPSQLALWLQHQVKKFRAVRDLAELVTTYAGNNLYAELQARLNQLGFRGAELDNDGDVQEGADYLKILDICETVRHLPDGDSDASKRRLLAQLQQLYVETDRTDYQELMSGLFEQFPGDAAARREKRGTLCRACCRSLQSSLLPSPSSSPSRRSSASTARDSHRHAPATKSWTSVATLQCALLKIFRQLDEDGRHIFILVDEIQHFFNDDVSERLRLGYRARQFFKALVSPSQRRNRVAVAVTGSSMIQAWMGFSEASPNGHTLAGARRTLTIPVNTNPAVASTQLRSLTCAAA</sequence>
<feature type="region of interest" description="Disordered" evidence="6">
    <location>
        <begin position="1135"/>
        <end position="1209"/>
    </location>
</feature>
<feature type="compositionally biased region" description="Low complexity" evidence="6">
    <location>
        <begin position="1307"/>
        <end position="1317"/>
    </location>
</feature>
<dbReference type="InterPro" id="IPR020472">
    <property type="entry name" value="WD40_PAC1"/>
</dbReference>
<feature type="repeat" description="WD" evidence="5">
    <location>
        <begin position="466"/>
        <end position="507"/>
    </location>
</feature>
<comment type="subcellular location">
    <subcellularLocation>
        <location evidence="1">Nucleus</location>
        <location evidence="1">Nucleolus</location>
    </subcellularLocation>
</comment>
<dbReference type="SUPFAM" id="SSF50998">
    <property type="entry name" value="Quinoprotein alcohol dehydrogenase-like"/>
    <property type="match status" value="1"/>
</dbReference>
<evidence type="ECO:0000256" key="1">
    <source>
        <dbReference type="ARBA" id="ARBA00004604"/>
    </source>
</evidence>
<reference evidence="8" key="1">
    <citation type="submission" date="2021-02" db="EMBL/GenBank/DDBJ databases">
        <title>First Annotated Genome of the Yellow-green Alga Tribonema minus.</title>
        <authorList>
            <person name="Mahan K.M."/>
        </authorList>
    </citation>
    <scope>NUCLEOTIDE SEQUENCE</scope>
    <source>
        <strain evidence="8">UTEX B ZZ1240</strain>
    </source>
</reference>
<comment type="caution">
    <text evidence="8">The sequence shown here is derived from an EMBL/GenBank/DDBJ whole genome shotgun (WGS) entry which is preliminary data.</text>
</comment>
<dbReference type="InterPro" id="IPR001680">
    <property type="entry name" value="WD40_rpt"/>
</dbReference>
<dbReference type="GO" id="GO:0034511">
    <property type="term" value="F:U3 snoRNA binding"/>
    <property type="evidence" value="ECO:0007669"/>
    <property type="project" value="TreeGrafter"/>
</dbReference>
<name>A0A836CIZ1_9STRA</name>
<dbReference type="PANTHER" id="PTHR19854:SF15">
    <property type="entry name" value="TRANSDUCIN BETA-LIKE PROTEIN 3"/>
    <property type="match status" value="1"/>
</dbReference>
<evidence type="ECO:0000256" key="3">
    <source>
        <dbReference type="ARBA" id="ARBA00022737"/>
    </source>
</evidence>
<feature type="compositionally biased region" description="Basic and acidic residues" evidence="6">
    <location>
        <begin position="1289"/>
        <end position="1305"/>
    </location>
</feature>
<dbReference type="GO" id="GO:0030686">
    <property type="term" value="C:90S preribosome"/>
    <property type="evidence" value="ECO:0007669"/>
    <property type="project" value="TreeGrafter"/>
</dbReference>
<dbReference type="PANTHER" id="PTHR19854">
    <property type="entry name" value="TRANSDUCIN BETA-LIKE 3"/>
    <property type="match status" value="1"/>
</dbReference>
<dbReference type="InterPro" id="IPR011047">
    <property type="entry name" value="Quinoprotein_ADH-like_sf"/>
</dbReference>
<dbReference type="PROSITE" id="PS50294">
    <property type="entry name" value="WD_REPEATS_REGION"/>
    <property type="match status" value="5"/>
</dbReference>
<evidence type="ECO:0000256" key="6">
    <source>
        <dbReference type="SAM" id="MobiDB-lite"/>
    </source>
</evidence>
<organism evidence="8 9">
    <name type="scientific">Tribonema minus</name>
    <dbReference type="NCBI Taxonomy" id="303371"/>
    <lineage>
        <taxon>Eukaryota</taxon>
        <taxon>Sar</taxon>
        <taxon>Stramenopiles</taxon>
        <taxon>Ochrophyta</taxon>
        <taxon>PX clade</taxon>
        <taxon>Xanthophyceae</taxon>
        <taxon>Tribonematales</taxon>
        <taxon>Tribonemataceae</taxon>
        <taxon>Tribonema</taxon>
    </lineage>
</organism>
<feature type="region of interest" description="Disordered" evidence="6">
    <location>
        <begin position="1542"/>
        <end position="1570"/>
    </location>
</feature>
<dbReference type="InterPro" id="IPR019775">
    <property type="entry name" value="WD40_repeat_CS"/>
</dbReference>